<sequence length="144" mass="14490">MKPTCIKGMVGIGCALAALSTLTAQATELVYVPINPSFGGSPLYGSVLLGSAQATTKHKEADSSGLGGAGQDPLKQFNETLERAVLSQLASSATSKILVNGQLVPGAIETGNFRINVVDSGGGSLTVTTTDKVTGASSSFMVGK</sequence>
<dbReference type="Pfam" id="PF10614">
    <property type="entry name" value="CsgF"/>
    <property type="match status" value="1"/>
</dbReference>
<name>A0ABU6J8B0_9BURK</name>
<proteinExistence type="predicted"/>
<organism evidence="5 6">
    <name type="scientific">Noviherbaspirillum album</name>
    <dbReference type="NCBI Taxonomy" id="3080276"/>
    <lineage>
        <taxon>Bacteria</taxon>
        <taxon>Pseudomonadati</taxon>
        <taxon>Pseudomonadota</taxon>
        <taxon>Betaproteobacteria</taxon>
        <taxon>Burkholderiales</taxon>
        <taxon>Oxalobacteraceae</taxon>
        <taxon>Noviherbaspirillum</taxon>
    </lineage>
</organism>
<comment type="function">
    <text evidence="1">May be involved in the biogenesis of curli organelles.</text>
</comment>
<protein>
    <recommendedName>
        <fullName evidence="2">Curli production assembly/transport component CsgF</fullName>
    </recommendedName>
</protein>
<feature type="chain" id="PRO_5047259735" description="Curli production assembly/transport component CsgF" evidence="4">
    <location>
        <begin position="27"/>
        <end position="144"/>
    </location>
</feature>
<evidence type="ECO:0000256" key="4">
    <source>
        <dbReference type="SAM" id="SignalP"/>
    </source>
</evidence>
<feature type="signal peptide" evidence="4">
    <location>
        <begin position="1"/>
        <end position="26"/>
    </location>
</feature>
<evidence type="ECO:0000256" key="3">
    <source>
        <dbReference type="ARBA" id="ARBA00022729"/>
    </source>
</evidence>
<evidence type="ECO:0000313" key="6">
    <source>
        <dbReference type="Proteomes" id="UP001352263"/>
    </source>
</evidence>
<dbReference type="Proteomes" id="UP001352263">
    <property type="component" value="Unassembled WGS sequence"/>
</dbReference>
<dbReference type="EMBL" id="JAWIIV010000008">
    <property type="protein sequence ID" value="MEC4719882.1"/>
    <property type="molecule type" value="Genomic_DNA"/>
</dbReference>
<keyword evidence="6" id="KW-1185">Reference proteome</keyword>
<reference evidence="5 6" key="1">
    <citation type="submission" date="2023-10" db="EMBL/GenBank/DDBJ databases">
        <title>Noviherbaspirillum sp. CPCC 100848 genome assembly.</title>
        <authorList>
            <person name="Li X.Y."/>
            <person name="Fang X.M."/>
        </authorList>
    </citation>
    <scope>NUCLEOTIDE SEQUENCE [LARGE SCALE GENOMIC DNA]</scope>
    <source>
        <strain evidence="5 6">CPCC 100848</strain>
    </source>
</reference>
<dbReference type="RefSeq" id="WP_326506592.1">
    <property type="nucleotide sequence ID" value="NZ_JAWIIV010000008.1"/>
</dbReference>
<gene>
    <name evidence="5" type="ORF">RY831_12030</name>
</gene>
<keyword evidence="3 4" id="KW-0732">Signal</keyword>
<evidence type="ECO:0000256" key="2">
    <source>
        <dbReference type="ARBA" id="ARBA00014031"/>
    </source>
</evidence>
<evidence type="ECO:0000313" key="5">
    <source>
        <dbReference type="EMBL" id="MEC4719882.1"/>
    </source>
</evidence>
<comment type="caution">
    <text evidence="5">The sequence shown here is derived from an EMBL/GenBank/DDBJ whole genome shotgun (WGS) entry which is preliminary data.</text>
</comment>
<dbReference type="InterPro" id="IPR018893">
    <property type="entry name" value="T8SS_CsgF"/>
</dbReference>
<evidence type="ECO:0000256" key="1">
    <source>
        <dbReference type="ARBA" id="ARBA00003989"/>
    </source>
</evidence>
<accession>A0ABU6J8B0</accession>